<dbReference type="SUPFAM" id="SSF52743">
    <property type="entry name" value="Subtilisin-like"/>
    <property type="match status" value="1"/>
</dbReference>
<dbReference type="GO" id="GO:0005737">
    <property type="term" value="C:cytoplasm"/>
    <property type="evidence" value="ECO:0007669"/>
    <property type="project" value="UniProtKB-ARBA"/>
</dbReference>
<evidence type="ECO:0000256" key="5">
    <source>
        <dbReference type="PROSITE-ProRule" id="PRU01240"/>
    </source>
</evidence>
<evidence type="ECO:0000256" key="3">
    <source>
        <dbReference type="ARBA" id="ARBA00022825"/>
    </source>
</evidence>
<dbReference type="KEGG" id="oxy:HCG48_22620"/>
<dbReference type="InterPro" id="IPR022398">
    <property type="entry name" value="Peptidase_S8_His-AS"/>
</dbReference>
<protein>
    <submittedName>
        <fullName evidence="7">S8 family serine peptidase</fullName>
    </submittedName>
</protein>
<gene>
    <name evidence="7" type="ORF">HCG48_22620</name>
</gene>
<reference evidence="7 8" key="1">
    <citation type="submission" date="2020-04" db="EMBL/GenBank/DDBJ databases">
        <authorList>
            <person name="Basu S."/>
            <person name="Maruthanayagam V."/>
            <person name="Chakraborty S."/>
            <person name="Pramanik A."/>
            <person name="Mukherjee J."/>
            <person name="Brink B."/>
        </authorList>
    </citation>
    <scope>NUCLEOTIDE SEQUENCE [LARGE SCALE GENOMIC DNA]</scope>
    <source>
        <strain evidence="7 8">AP17</strain>
    </source>
</reference>
<dbReference type="InterPro" id="IPR008979">
    <property type="entry name" value="Galactose-bd-like_sf"/>
</dbReference>
<evidence type="ECO:0000256" key="2">
    <source>
        <dbReference type="ARBA" id="ARBA00022801"/>
    </source>
</evidence>
<dbReference type="InterPro" id="IPR034054">
    <property type="entry name" value="Pep_S8_PrcA"/>
</dbReference>
<dbReference type="RefSeq" id="WP_168571195.1">
    <property type="nucleotide sequence ID" value="NZ_CP051167.1"/>
</dbReference>
<dbReference type="PROSITE" id="PS51892">
    <property type="entry name" value="SUBTILASE"/>
    <property type="match status" value="1"/>
</dbReference>
<dbReference type="PRINTS" id="PR00723">
    <property type="entry name" value="SUBTILISIN"/>
</dbReference>
<dbReference type="SUPFAM" id="SSF49785">
    <property type="entry name" value="Galactose-binding domain-like"/>
    <property type="match status" value="1"/>
</dbReference>
<dbReference type="InterPro" id="IPR023828">
    <property type="entry name" value="Peptidase_S8_Ser-AS"/>
</dbReference>
<dbReference type="CDD" id="cd07498">
    <property type="entry name" value="Peptidases_S8_15"/>
    <property type="match status" value="1"/>
</dbReference>
<dbReference type="Gene3D" id="2.60.120.260">
    <property type="entry name" value="Galactose-binding domain-like"/>
    <property type="match status" value="1"/>
</dbReference>
<dbReference type="PANTHER" id="PTHR42884:SF14">
    <property type="entry name" value="NEUROENDOCRINE CONVERTASE 1"/>
    <property type="match status" value="1"/>
</dbReference>
<dbReference type="AlphaFoldDB" id="A0A6H1U5Z4"/>
<dbReference type="Pfam" id="PF00082">
    <property type="entry name" value="Peptidase_S8"/>
    <property type="match status" value="1"/>
</dbReference>
<keyword evidence="1 5" id="KW-0645">Protease</keyword>
<dbReference type="GO" id="GO:0016485">
    <property type="term" value="P:protein processing"/>
    <property type="evidence" value="ECO:0007669"/>
    <property type="project" value="TreeGrafter"/>
</dbReference>
<dbReference type="EMBL" id="CP051167">
    <property type="protein sequence ID" value="QIZ73049.1"/>
    <property type="molecule type" value="Genomic_DNA"/>
</dbReference>
<evidence type="ECO:0000313" key="7">
    <source>
        <dbReference type="EMBL" id="QIZ73049.1"/>
    </source>
</evidence>
<accession>A0A6H1U5Z4</accession>
<name>A0A6H1U5Z4_9CYAN</name>
<dbReference type="PANTHER" id="PTHR42884">
    <property type="entry name" value="PROPROTEIN CONVERTASE SUBTILISIN/KEXIN-RELATED"/>
    <property type="match status" value="1"/>
</dbReference>
<keyword evidence="8" id="KW-1185">Reference proteome</keyword>
<dbReference type="InterPro" id="IPR000209">
    <property type="entry name" value="Peptidase_S8/S53_dom"/>
</dbReference>
<dbReference type="PROSITE" id="PS00138">
    <property type="entry name" value="SUBTILASE_SER"/>
    <property type="match status" value="1"/>
</dbReference>
<organism evidence="7 8">
    <name type="scientific">Oxynema aestuarii AP17</name>
    <dbReference type="NCBI Taxonomy" id="2064643"/>
    <lineage>
        <taxon>Bacteria</taxon>
        <taxon>Bacillati</taxon>
        <taxon>Cyanobacteriota</taxon>
        <taxon>Cyanophyceae</taxon>
        <taxon>Oscillatoriophycideae</taxon>
        <taxon>Oscillatoriales</taxon>
        <taxon>Oscillatoriaceae</taxon>
        <taxon>Oxynema</taxon>
        <taxon>Oxynema aestuarii</taxon>
    </lineage>
</organism>
<dbReference type="Proteomes" id="UP000500857">
    <property type="component" value="Chromosome"/>
</dbReference>
<evidence type="ECO:0000256" key="1">
    <source>
        <dbReference type="ARBA" id="ARBA00022670"/>
    </source>
</evidence>
<dbReference type="InterPro" id="IPR015500">
    <property type="entry name" value="Peptidase_S8_subtilisin-rel"/>
</dbReference>
<dbReference type="Pfam" id="PF01483">
    <property type="entry name" value="P_proprotein"/>
    <property type="match status" value="1"/>
</dbReference>
<feature type="active site" description="Charge relay system" evidence="4 5">
    <location>
        <position position="496"/>
    </location>
</feature>
<dbReference type="GO" id="GO:0004252">
    <property type="term" value="F:serine-type endopeptidase activity"/>
    <property type="evidence" value="ECO:0007669"/>
    <property type="project" value="UniProtKB-UniRule"/>
</dbReference>
<feature type="domain" description="P/Homo B" evidence="6">
    <location>
        <begin position="598"/>
        <end position="721"/>
    </location>
</feature>
<evidence type="ECO:0000259" key="6">
    <source>
        <dbReference type="PROSITE" id="PS51829"/>
    </source>
</evidence>
<comment type="similarity">
    <text evidence="5">Belongs to the peptidase S8 family.</text>
</comment>
<proteinExistence type="inferred from homology"/>
<dbReference type="InterPro" id="IPR002884">
    <property type="entry name" value="P_dom"/>
</dbReference>
<keyword evidence="3 5" id="KW-0720">Serine protease</keyword>
<dbReference type="PROSITE" id="PS00137">
    <property type="entry name" value="SUBTILASE_HIS"/>
    <property type="match status" value="1"/>
</dbReference>
<evidence type="ECO:0000256" key="4">
    <source>
        <dbReference type="PIRSR" id="PIRSR615500-1"/>
    </source>
</evidence>
<keyword evidence="2 5" id="KW-0378">Hydrolase</keyword>
<dbReference type="PROSITE" id="PS51829">
    <property type="entry name" value="P_HOMO_B"/>
    <property type="match status" value="1"/>
</dbReference>
<dbReference type="Gene3D" id="3.40.50.200">
    <property type="entry name" value="Peptidase S8/S53 domain"/>
    <property type="match status" value="1"/>
</dbReference>
<dbReference type="GO" id="GO:0012505">
    <property type="term" value="C:endomembrane system"/>
    <property type="evidence" value="ECO:0007669"/>
    <property type="project" value="UniProtKB-ARBA"/>
</dbReference>
<feature type="active site" description="Charge relay system" evidence="4 5">
    <location>
        <position position="282"/>
    </location>
</feature>
<dbReference type="GO" id="GO:0016020">
    <property type="term" value="C:membrane"/>
    <property type="evidence" value="ECO:0007669"/>
    <property type="project" value="TreeGrafter"/>
</dbReference>
<feature type="active site" description="Charge relay system" evidence="4 5">
    <location>
        <position position="244"/>
    </location>
</feature>
<dbReference type="InterPro" id="IPR036852">
    <property type="entry name" value="Peptidase_S8/S53_dom_sf"/>
</dbReference>
<evidence type="ECO:0000313" key="8">
    <source>
        <dbReference type="Proteomes" id="UP000500857"/>
    </source>
</evidence>
<sequence length="721" mass="78562">MSDPVNPSDRVRTDWHGIGVNDRDLGTILQRGGEELILLKLEDRFTASPADPEAPRTWIERVGATPVKRVPNTPLEEFTTDPANLDRAMQQARDLPEIAFVSHVYRVENNPGSWVYLTDELTIQFARDVDTERVAAIVAAVGVQVQRPLAGIPNTFICKVSRDATENPVKIANRLMRDEGVLTAEPNISIASVHHYQPKDPLYSQQWYLFNRGGSALSPEAHIDIEKAWDITRGIRSVVVAIADDSIDLNHPDFQGAGKIVAPRDFKDRDFLPLPEQQSDNHGTGCAGVAVAEETGEGVVGVAPGCALMPLRTTGYLDDDAIEQLFDWAIQKGAAVISCSWGPSAVYFPLSLRQRAVITRAATEGRNGKGCVIVFAAGNANRPIDGTVNERGWPKDVLSGPTQWLNGFAIHPDAIAVSASTSLNKKAAYSNWGKSICVCAPSNNAPPGMWLPETGPVATPPEIRHSMPGLGVFTTDRVGVAGYDQTDYTGYFGGTSSACPVVAGVAALVLSVNPDLTAAQVKQILQQSADKIVDRDTDPQLGHCLGCYDDDGHCDWFGYGKVNAYKAVRTARRLFAQPFVGTRQVHGKNNRRVEIPDGVTGQERGFSLNWFGDRDRAGVTSEIAIDENSVVRDLRVRVAIEHGFAGDLELYLTAPDGQTVQLQDRTLGNPGKVDRLYSLETTPTLRKLCNRSAKGVWKLWAIDCVPGDTGWIDRWELTLTV</sequence>